<organism evidence="7 8">
    <name type="scientific">Carex littledalei</name>
    <dbReference type="NCBI Taxonomy" id="544730"/>
    <lineage>
        <taxon>Eukaryota</taxon>
        <taxon>Viridiplantae</taxon>
        <taxon>Streptophyta</taxon>
        <taxon>Embryophyta</taxon>
        <taxon>Tracheophyta</taxon>
        <taxon>Spermatophyta</taxon>
        <taxon>Magnoliopsida</taxon>
        <taxon>Liliopsida</taxon>
        <taxon>Poales</taxon>
        <taxon>Cyperaceae</taxon>
        <taxon>Cyperoideae</taxon>
        <taxon>Cariceae</taxon>
        <taxon>Carex</taxon>
        <taxon>Carex subgen. Euthyceras</taxon>
    </lineage>
</organism>
<comment type="caution">
    <text evidence="7">The sequence shown here is derived from an EMBL/GenBank/DDBJ whole genome shotgun (WGS) entry which is preliminary data.</text>
</comment>
<keyword evidence="8" id="KW-1185">Reference proteome</keyword>
<name>A0A833VXC3_9POAL</name>
<proteinExistence type="predicted"/>
<reference evidence="7" key="1">
    <citation type="submission" date="2020-01" db="EMBL/GenBank/DDBJ databases">
        <title>Genome sequence of Kobresia littledalei, the first chromosome-level genome in the family Cyperaceae.</title>
        <authorList>
            <person name="Qu G."/>
        </authorList>
    </citation>
    <scope>NUCLEOTIDE SEQUENCE</scope>
    <source>
        <strain evidence="7">C.B.Clarke</strain>
        <tissue evidence="7">Leaf</tissue>
    </source>
</reference>
<feature type="domain" description="Late embryogenesis abundant protein LEA-2 subgroup" evidence="6">
    <location>
        <begin position="81"/>
        <end position="184"/>
    </location>
</feature>
<evidence type="ECO:0000256" key="5">
    <source>
        <dbReference type="SAM" id="Phobius"/>
    </source>
</evidence>
<evidence type="ECO:0000256" key="2">
    <source>
        <dbReference type="ARBA" id="ARBA00022692"/>
    </source>
</evidence>
<keyword evidence="2 5" id="KW-0812">Transmembrane</keyword>
<evidence type="ECO:0000256" key="4">
    <source>
        <dbReference type="ARBA" id="ARBA00023136"/>
    </source>
</evidence>
<comment type="subcellular location">
    <subcellularLocation>
        <location evidence="1">Membrane</location>
        <topology evidence="1">Single-pass membrane protein</topology>
    </subcellularLocation>
</comment>
<evidence type="ECO:0000259" key="6">
    <source>
        <dbReference type="Pfam" id="PF03168"/>
    </source>
</evidence>
<sequence>MSKKDCGNHDRCGCGWSCKIKKKYRKILIGLGFFILLIALLILIIWLVLRPTKPRYYLQDLIVYNLNLTGPAFLSTTLQATLKSHNPNDRIGIYYDKLDVYAIYKGQQITIPTELPIQYQGHDDVSIWSPYLTGTDVPLAPYLTVALTQDEAAGYVLIDVRVHGRLRWKVGTWISGNYHIDVNCPAFLTVGGVGMDGHGFQFKPVTQCNVDV</sequence>
<dbReference type="OrthoDB" id="1426517at2759"/>
<dbReference type="GO" id="GO:0005886">
    <property type="term" value="C:plasma membrane"/>
    <property type="evidence" value="ECO:0007669"/>
    <property type="project" value="TreeGrafter"/>
</dbReference>
<accession>A0A833VXC3</accession>
<evidence type="ECO:0000313" key="7">
    <source>
        <dbReference type="EMBL" id="KAF3336479.1"/>
    </source>
</evidence>
<dbReference type="GO" id="GO:0009506">
    <property type="term" value="C:plasmodesma"/>
    <property type="evidence" value="ECO:0007669"/>
    <property type="project" value="TreeGrafter"/>
</dbReference>
<keyword evidence="4 5" id="KW-0472">Membrane</keyword>
<dbReference type="PANTHER" id="PTHR31415">
    <property type="entry name" value="OS05G0367900 PROTEIN"/>
    <property type="match status" value="1"/>
</dbReference>
<feature type="transmembrane region" description="Helical" evidence="5">
    <location>
        <begin position="27"/>
        <end position="49"/>
    </location>
</feature>
<dbReference type="GO" id="GO:0098542">
    <property type="term" value="P:defense response to other organism"/>
    <property type="evidence" value="ECO:0007669"/>
    <property type="project" value="InterPro"/>
</dbReference>
<dbReference type="InterPro" id="IPR044839">
    <property type="entry name" value="NDR1-like"/>
</dbReference>
<evidence type="ECO:0000313" key="8">
    <source>
        <dbReference type="Proteomes" id="UP000623129"/>
    </source>
</evidence>
<dbReference type="PANTHER" id="PTHR31415:SF166">
    <property type="entry name" value="LATE EMBRYOGENESIS ABUNDANT (LEA) HYDROXYPROLINE-RICH GLYCOPROTEIN FAMILY"/>
    <property type="match status" value="1"/>
</dbReference>
<evidence type="ECO:0000256" key="1">
    <source>
        <dbReference type="ARBA" id="ARBA00004167"/>
    </source>
</evidence>
<protein>
    <submittedName>
        <fullName evidence="7">Protein YLS9-like protein</fullName>
    </submittedName>
</protein>
<dbReference type="InterPro" id="IPR004864">
    <property type="entry name" value="LEA_2"/>
</dbReference>
<gene>
    <name evidence="7" type="ORF">FCM35_KLT19065</name>
</gene>
<dbReference type="Pfam" id="PF03168">
    <property type="entry name" value="LEA_2"/>
    <property type="match status" value="1"/>
</dbReference>
<dbReference type="Proteomes" id="UP000623129">
    <property type="component" value="Unassembled WGS sequence"/>
</dbReference>
<dbReference type="AlphaFoldDB" id="A0A833VXC3"/>
<dbReference type="EMBL" id="SWLB01000007">
    <property type="protein sequence ID" value="KAF3336479.1"/>
    <property type="molecule type" value="Genomic_DNA"/>
</dbReference>
<evidence type="ECO:0000256" key="3">
    <source>
        <dbReference type="ARBA" id="ARBA00022989"/>
    </source>
</evidence>
<keyword evidence="3 5" id="KW-1133">Transmembrane helix</keyword>